<gene>
    <name evidence="2" type="ORF">ACFPZ3_24505</name>
</gene>
<organism evidence="2 3">
    <name type="scientific">Nonomuraea insulae</name>
    <dbReference type="NCBI Taxonomy" id="1616787"/>
    <lineage>
        <taxon>Bacteria</taxon>
        <taxon>Bacillati</taxon>
        <taxon>Actinomycetota</taxon>
        <taxon>Actinomycetes</taxon>
        <taxon>Streptosporangiales</taxon>
        <taxon>Streptosporangiaceae</taxon>
        <taxon>Nonomuraea</taxon>
    </lineage>
</organism>
<reference evidence="3" key="1">
    <citation type="journal article" date="2019" name="Int. J. Syst. Evol. Microbiol.">
        <title>The Global Catalogue of Microorganisms (GCM) 10K type strain sequencing project: providing services to taxonomists for standard genome sequencing and annotation.</title>
        <authorList>
            <consortium name="The Broad Institute Genomics Platform"/>
            <consortium name="The Broad Institute Genome Sequencing Center for Infectious Disease"/>
            <person name="Wu L."/>
            <person name="Ma J."/>
        </authorList>
    </citation>
    <scope>NUCLEOTIDE SEQUENCE [LARGE SCALE GENOMIC DNA]</scope>
    <source>
        <strain evidence="3">CCUG 53903</strain>
    </source>
</reference>
<keyword evidence="3" id="KW-1185">Reference proteome</keyword>
<dbReference type="EMBL" id="JBHSPA010000027">
    <property type="protein sequence ID" value="MFC5827046.1"/>
    <property type="molecule type" value="Genomic_DNA"/>
</dbReference>
<dbReference type="RefSeq" id="WP_379516547.1">
    <property type="nucleotide sequence ID" value="NZ_JBHSPA010000027.1"/>
</dbReference>
<evidence type="ECO:0008006" key="4">
    <source>
        <dbReference type="Google" id="ProtNLM"/>
    </source>
</evidence>
<accession>A0ABW1CQI9</accession>
<evidence type="ECO:0000313" key="3">
    <source>
        <dbReference type="Proteomes" id="UP001596058"/>
    </source>
</evidence>
<name>A0ABW1CQI9_9ACTN</name>
<evidence type="ECO:0000313" key="2">
    <source>
        <dbReference type="EMBL" id="MFC5827046.1"/>
    </source>
</evidence>
<protein>
    <recommendedName>
        <fullName evidence="4">YcaO domain-containing protein</fullName>
    </recommendedName>
</protein>
<comment type="caution">
    <text evidence="2">The sequence shown here is derived from an EMBL/GenBank/DDBJ whole genome shotgun (WGS) entry which is preliminary data.</text>
</comment>
<sequence length="389" mass="40531">MAPTPAGSQSAKAVPGVVAELADCLGGTVHLAYAQASGLDVVVAGFARYEAQTRARAIARATALDRLHRLPHHASSPKAPASNRRGASRDGLPASDLRGASRDGLPASDLRGALPASGLRGVSHDGSPTPDPRGRELRLSDFLSDPPEAVGLFVPGTGLVSGNRYQLPAEVVWLGERETQVEAAMTGVVDLGIAEAIAEIIAHDVVARWWARPSQQPLLRLSAQLDRLLPTGVMAAATGLGLRVSAFALAVPDLRIAMVTVGGEGATLGVAAGRTVRSAIGEAFLRAMAAKAQPWATLALPEALRRFAVWHREGDYAAHLERLGVDAEPWLIGEPGDLRPASWPEIAARRFGHEPVAVESGGTGTIVKVVCPGAACYRATSARLPCPVP</sequence>
<evidence type="ECO:0000256" key="1">
    <source>
        <dbReference type="SAM" id="MobiDB-lite"/>
    </source>
</evidence>
<proteinExistence type="predicted"/>
<dbReference type="Proteomes" id="UP001596058">
    <property type="component" value="Unassembled WGS sequence"/>
</dbReference>
<feature type="region of interest" description="Disordered" evidence="1">
    <location>
        <begin position="68"/>
        <end position="139"/>
    </location>
</feature>